<keyword evidence="3" id="KW-0336">GPI-anchor</keyword>
<dbReference type="PANTHER" id="PTHR32217:SF3">
    <property type="entry name" value="LYMPHOCYTE ANTIGEN 6S"/>
    <property type="match status" value="1"/>
</dbReference>
<dbReference type="GO" id="GO:0030550">
    <property type="term" value="F:acetylcholine receptor inhibitor activity"/>
    <property type="evidence" value="ECO:0007669"/>
    <property type="project" value="TreeGrafter"/>
</dbReference>
<dbReference type="AlphaFoldDB" id="A0A061IGR0"/>
<dbReference type="SMART" id="SM00134">
    <property type="entry name" value="LU"/>
    <property type="match status" value="1"/>
</dbReference>
<evidence type="ECO:0000259" key="9">
    <source>
        <dbReference type="SMART" id="SM00134"/>
    </source>
</evidence>
<reference evidence="11" key="1">
    <citation type="journal article" date="2013" name="Nat. Biotechnol.">
        <title>Chinese hamster genome sequenced from sorted chromosomes.</title>
        <authorList>
            <person name="Brinkrolf K."/>
            <person name="Rupp O."/>
            <person name="Laux H."/>
            <person name="Kollin F."/>
            <person name="Ernst W."/>
            <person name="Linke B."/>
            <person name="Kofler R."/>
            <person name="Romand S."/>
            <person name="Hesse F."/>
            <person name="Budach W.E."/>
            <person name="Galosy S."/>
            <person name="Muller D."/>
            <person name="Noll T."/>
            <person name="Wienberg J."/>
            <person name="Jostock T."/>
            <person name="Leonard M."/>
            <person name="Grillari J."/>
            <person name="Tauch A."/>
            <person name="Goesmann A."/>
            <person name="Helk B."/>
            <person name="Mott J.E."/>
            <person name="Puhler A."/>
            <person name="Borth N."/>
        </authorList>
    </citation>
    <scope>NUCLEOTIDE SEQUENCE [LARGE SCALE GENOMIC DNA]</scope>
    <source>
        <strain evidence="11">17A/GY</strain>
    </source>
</reference>
<evidence type="ECO:0000313" key="11">
    <source>
        <dbReference type="Proteomes" id="UP000030759"/>
    </source>
</evidence>
<evidence type="ECO:0000256" key="2">
    <source>
        <dbReference type="ARBA" id="ARBA00022475"/>
    </source>
</evidence>
<proteinExistence type="predicted"/>
<keyword evidence="7" id="KW-0325">Glycoprotein</keyword>
<protein>
    <submittedName>
        <fullName evidence="10">Lymphocyte antigen 6I-like protein</fullName>
    </submittedName>
</protein>
<organism evidence="10 11">
    <name type="scientific">Cricetulus griseus</name>
    <name type="common">Chinese hamster</name>
    <name type="synonym">Cricetulus barabensis griseus</name>
    <dbReference type="NCBI Taxonomy" id="10029"/>
    <lineage>
        <taxon>Eukaryota</taxon>
        <taxon>Metazoa</taxon>
        <taxon>Chordata</taxon>
        <taxon>Craniata</taxon>
        <taxon>Vertebrata</taxon>
        <taxon>Euteleostomi</taxon>
        <taxon>Mammalia</taxon>
        <taxon>Eutheria</taxon>
        <taxon>Euarchontoglires</taxon>
        <taxon>Glires</taxon>
        <taxon>Rodentia</taxon>
        <taxon>Myomorpha</taxon>
        <taxon>Muroidea</taxon>
        <taxon>Cricetidae</taxon>
        <taxon>Cricetinae</taxon>
        <taxon>Cricetulus</taxon>
    </lineage>
</organism>
<dbReference type="GO" id="GO:0033130">
    <property type="term" value="F:acetylcholine receptor binding"/>
    <property type="evidence" value="ECO:0007669"/>
    <property type="project" value="TreeGrafter"/>
</dbReference>
<evidence type="ECO:0000256" key="8">
    <source>
        <dbReference type="ARBA" id="ARBA00023288"/>
    </source>
</evidence>
<keyword evidence="8" id="KW-0449">Lipoprotein</keyword>
<name>A0A061IGR0_CRIGR</name>
<accession>A0A061IGR0</accession>
<evidence type="ECO:0000313" key="10">
    <source>
        <dbReference type="EMBL" id="ERE82854.1"/>
    </source>
</evidence>
<keyword evidence="2" id="KW-1003">Cell membrane</keyword>
<keyword evidence="4" id="KW-0732">Signal</keyword>
<comment type="subcellular location">
    <subcellularLocation>
        <location evidence="1">Cell membrane</location>
        <topology evidence="1">Lipid-anchor</topology>
        <topology evidence="1">GPI-anchor</topology>
    </subcellularLocation>
</comment>
<dbReference type="Gene3D" id="2.10.60.10">
    <property type="entry name" value="CD59"/>
    <property type="match status" value="1"/>
</dbReference>
<dbReference type="GO" id="GO:0005886">
    <property type="term" value="C:plasma membrane"/>
    <property type="evidence" value="ECO:0007669"/>
    <property type="project" value="UniProtKB-SubCell"/>
</dbReference>
<dbReference type="GO" id="GO:0095500">
    <property type="term" value="P:acetylcholine receptor signaling pathway"/>
    <property type="evidence" value="ECO:0007669"/>
    <property type="project" value="TreeGrafter"/>
</dbReference>
<gene>
    <name evidence="10" type="ORF">H671_2g7138</name>
</gene>
<dbReference type="SUPFAM" id="SSF57302">
    <property type="entry name" value="Snake toxin-like"/>
    <property type="match status" value="1"/>
</dbReference>
<evidence type="ECO:0000256" key="3">
    <source>
        <dbReference type="ARBA" id="ARBA00022622"/>
    </source>
</evidence>
<evidence type="ECO:0000256" key="1">
    <source>
        <dbReference type="ARBA" id="ARBA00004609"/>
    </source>
</evidence>
<evidence type="ECO:0000256" key="5">
    <source>
        <dbReference type="ARBA" id="ARBA00023136"/>
    </source>
</evidence>
<dbReference type="EMBL" id="KE669305">
    <property type="protein sequence ID" value="ERE82854.1"/>
    <property type="molecule type" value="Genomic_DNA"/>
</dbReference>
<evidence type="ECO:0000256" key="7">
    <source>
        <dbReference type="ARBA" id="ARBA00023180"/>
    </source>
</evidence>
<dbReference type="Proteomes" id="UP000030759">
    <property type="component" value="Unassembled WGS sequence"/>
</dbReference>
<dbReference type="GO" id="GO:0045202">
    <property type="term" value="C:synapse"/>
    <property type="evidence" value="ECO:0007669"/>
    <property type="project" value="GOC"/>
</dbReference>
<evidence type="ECO:0000256" key="6">
    <source>
        <dbReference type="ARBA" id="ARBA00023157"/>
    </source>
</evidence>
<keyword evidence="5" id="KW-0472">Membrane</keyword>
<dbReference type="CDD" id="cd23541">
    <property type="entry name" value="TFP_LU_ECD_Ly6A_like"/>
    <property type="match status" value="1"/>
</dbReference>
<dbReference type="Pfam" id="PF00021">
    <property type="entry name" value="UPAR_LY6"/>
    <property type="match status" value="1"/>
</dbReference>
<keyword evidence="6" id="KW-1015">Disulfide bond</keyword>
<dbReference type="PANTHER" id="PTHR32217">
    <property type="entry name" value="LYMPHOCYTE ANTIGEN 6H"/>
    <property type="match status" value="1"/>
</dbReference>
<feature type="domain" description="UPAR/Ly6" evidence="9">
    <location>
        <begin position="28"/>
        <end position="124"/>
    </location>
</feature>
<dbReference type="GO" id="GO:0098552">
    <property type="term" value="C:side of membrane"/>
    <property type="evidence" value="ECO:0007669"/>
    <property type="project" value="UniProtKB-KW"/>
</dbReference>
<sequence>MPGAEEGCGLGRACPDPHVLAWFSAQGLLCYQCLGVTSEISETTCPPANCSYPDGVCISQEVETIIDSHKVKTKNKFCVPVCPDKNYDGNFDFLGVQVFTKLSCCNKDLCNAAVPTGGSTWTLAGVLLFSLGSVLLQAL</sequence>
<dbReference type="InterPro" id="IPR045860">
    <property type="entry name" value="Snake_toxin-like_sf"/>
</dbReference>
<dbReference type="InterPro" id="IPR051445">
    <property type="entry name" value="LY6H/LY6L_nAChR_modulators"/>
</dbReference>
<evidence type="ECO:0000256" key="4">
    <source>
        <dbReference type="ARBA" id="ARBA00022729"/>
    </source>
</evidence>
<dbReference type="InterPro" id="IPR016054">
    <property type="entry name" value="LY6_UPA_recep-like"/>
</dbReference>